<dbReference type="GO" id="GO:0005524">
    <property type="term" value="F:ATP binding"/>
    <property type="evidence" value="ECO:0007669"/>
    <property type="project" value="InterPro"/>
</dbReference>
<organism evidence="3">
    <name type="scientific">bioreactor metagenome</name>
    <dbReference type="NCBI Taxonomy" id="1076179"/>
    <lineage>
        <taxon>unclassified sequences</taxon>
        <taxon>metagenomes</taxon>
        <taxon>ecological metagenomes</taxon>
    </lineage>
</organism>
<dbReference type="Gene3D" id="3.40.50.300">
    <property type="entry name" value="P-loop containing nucleotide triphosphate hydrolases"/>
    <property type="match status" value="1"/>
</dbReference>
<evidence type="ECO:0000259" key="2">
    <source>
        <dbReference type="Pfam" id="PF00437"/>
    </source>
</evidence>
<dbReference type="InterPro" id="IPR006321">
    <property type="entry name" value="PilT/PilU"/>
</dbReference>
<accession>A0A644T621</accession>
<comment type="caution">
    <text evidence="3">The sequence shown here is derived from an EMBL/GenBank/DDBJ whole genome shotgun (WGS) entry which is preliminary data.</text>
</comment>
<feature type="domain" description="Bacterial type II secretion system protein E" evidence="2">
    <location>
        <begin position="120"/>
        <end position="276"/>
    </location>
</feature>
<evidence type="ECO:0000313" key="3">
    <source>
        <dbReference type="EMBL" id="MPL62386.1"/>
    </source>
</evidence>
<dbReference type="AlphaFoldDB" id="A0A644T621"/>
<dbReference type="SUPFAM" id="SSF52540">
    <property type="entry name" value="P-loop containing nucleoside triphosphate hydrolases"/>
    <property type="match status" value="1"/>
</dbReference>
<dbReference type="PANTHER" id="PTHR30486">
    <property type="entry name" value="TWITCHING MOTILITY PROTEIN PILT"/>
    <property type="match status" value="1"/>
</dbReference>
<dbReference type="CDD" id="cd01131">
    <property type="entry name" value="PilT"/>
    <property type="match status" value="1"/>
</dbReference>
<evidence type="ECO:0000256" key="1">
    <source>
        <dbReference type="ARBA" id="ARBA00006611"/>
    </source>
</evidence>
<dbReference type="Pfam" id="PF00437">
    <property type="entry name" value="T2SSE"/>
    <property type="match status" value="1"/>
</dbReference>
<dbReference type="InterPro" id="IPR027417">
    <property type="entry name" value="P-loop_NTPase"/>
</dbReference>
<proteinExistence type="inferred from homology"/>
<reference evidence="3" key="1">
    <citation type="submission" date="2019-08" db="EMBL/GenBank/DDBJ databases">
        <authorList>
            <person name="Kucharzyk K."/>
            <person name="Murdoch R.W."/>
            <person name="Higgins S."/>
            <person name="Loffler F."/>
        </authorList>
    </citation>
    <scope>NUCLEOTIDE SEQUENCE</scope>
</reference>
<gene>
    <name evidence="3" type="primary">pilT_2</name>
    <name evidence="3" type="ORF">SDC9_08006</name>
</gene>
<name>A0A644T621_9ZZZZ</name>
<dbReference type="InterPro" id="IPR050921">
    <property type="entry name" value="T4SS_GSP_E_ATPase"/>
</dbReference>
<dbReference type="NCBIfam" id="TIGR01420">
    <property type="entry name" value="pilT_fam"/>
    <property type="match status" value="1"/>
</dbReference>
<dbReference type="InterPro" id="IPR001482">
    <property type="entry name" value="T2SS/T4SS_dom"/>
</dbReference>
<dbReference type="Gene3D" id="3.30.450.90">
    <property type="match status" value="1"/>
</dbReference>
<sequence length="352" mass="39826">MDYKSELNELILTLVKEQASDLHLGVGAPPIIRINGELITLIQKPVLTSEDTVGFLREMVPERIFNDFVIKQELDFPFEHLGEYRLRGNAYFQKGLVSISLRLVPRPKPFEELNLPRILADISHSKQGLFLVTGPVRQGKSTTLAAMINEINMTERRHIITIEDPVEYIFENEKSIIDQREIGMDTQSFRTALRQSFRQDMDVIMLGEMRDLDTISSAVTAAETGHLVLSTLHTNSAAQTINRIIDSFPAEQQDQVRYQLSASLIGVFSQRLLPTVDGGLVPAYELLLNNTAVANLIRDDRIHEIDIIIETSREHGMIDFNRNLAELVRSGKVTLETAISHSRNPKNLEKML</sequence>
<comment type="similarity">
    <text evidence="1">Belongs to the GSP E family.</text>
</comment>
<dbReference type="GO" id="GO:0016887">
    <property type="term" value="F:ATP hydrolysis activity"/>
    <property type="evidence" value="ECO:0007669"/>
    <property type="project" value="InterPro"/>
</dbReference>
<dbReference type="EMBL" id="VSSQ01000017">
    <property type="protein sequence ID" value="MPL62386.1"/>
    <property type="molecule type" value="Genomic_DNA"/>
</dbReference>
<protein>
    <submittedName>
        <fullName evidence="3">Twitching mobility protein</fullName>
    </submittedName>
</protein>